<dbReference type="AlphaFoldDB" id="A0A066WIM2"/>
<dbReference type="InParanoid" id="A0A066WIM2"/>
<evidence type="ECO:0000256" key="2">
    <source>
        <dbReference type="ARBA" id="ARBA00012452"/>
    </source>
</evidence>
<comment type="catalytic activity">
    <reaction evidence="4">
        <text>RX + glutathione = an S-substituted glutathione + a halide anion + H(+)</text>
        <dbReference type="Rhea" id="RHEA:16437"/>
        <dbReference type="ChEBI" id="CHEBI:15378"/>
        <dbReference type="ChEBI" id="CHEBI:16042"/>
        <dbReference type="ChEBI" id="CHEBI:17792"/>
        <dbReference type="ChEBI" id="CHEBI:57925"/>
        <dbReference type="ChEBI" id="CHEBI:90779"/>
        <dbReference type="EC" id="2.5.1.18"/>
    </reaction>
</comment>
<dbReference type="OrthoDB" id="2098326at2759"/>
<dbReference type="PANTHER" id="PTHR44051">
    <property type="entry name" value="GLUTATHIONE S-TRANSFERASE-RELATED"/>
    <property type="match status" value="1"/>
</dbReference>
<feature type="domain" description="GST N-terminal" evidence="6">
    <location>
        <begin position="44"/>
        <end position="125"/>
    </location>
</feature>
<dbReference type="STRING" id="1037660.A0A066WIM2"/>
<dbReference type="PANTHER" id="PTHR44051:SF9">
    <property type="entry name" value="GLUTATHIONE S-TRANSFERASE 1"/>
    <property type="match status" value="1"/>
</dbReference>
<feature type="region of interest" description="Disordered" evidence="5">
    <location>
        <begin position="1"/>
        <end position="33"/>
    </location>
</feature>
<dbReference type="GeneID" id="25263843"/>
<dbReference type="GO" id="GO:0005737">
    <property type="term" value="C:cytoplasm"/>
    <property type="evidence" value="ECO:0007669"/>
    <property type="project" value="UniProtKB-ARBA"/>
</dbReference>
<dbReference type="Proteomes" id="UP000027361">
    <property type="component" value="Unassembled WGS sequence"/>
</dbReference>
<dbReference type="SFLD" id="SFLDG00358">
    <property type="entry name" value="Main_(cytGST)"/>
    <property type="match status" value="1"/>
</dbReference>
<sequence length="271" mass="29243">MSLVDSATAAPAAQEATPAAAADTADVSTAPPAAAPAEAQAASSDLLVVHHLNDSRSQRILWLLEELQIPYTIKKYQRTPLGLAPKELFAVHPLGKSPAITDNGKIVAESGVIIEYLIKKYGKGKFVPTLEDSKMQDTFWLHWAEGSAMNWLLMKLIFTIVPQKAPFIARPIVSGIFSSVCTKLVDPEVQKIGNFVSNELTKTNGGWLAGGDGDGNPTAADFQMMFVAEAMASGRLPNVPDSIKTYVQKIHERTAYKRALEKGGTYAYGKL</sequence>
<evidence type="ECO:0000313" key="8">
    <source>
        <dbReference type="Proteomes" id="UP000027361"/>
    </source>
</evidence>
<dbReference type="Gene3D" id="3.40.30.10">
    <property type="entry name" value="Glutaredoxin"/>
    <property type="match status" value="1"/>
</dbReference>
<keyword evidence="8" id="KW-1185">Reference proteome</keyword>
<dbReference type="PROSITE" id="PS50404">
    <property type="entry name" value="GST_NTER"/>
    <property type="match status" value="1"/>
</dbReference>
<dbReference type="InterPro" id="IPR036282">
    <property type="entry name" value="Glutathione-S-Trfase_C_sf"/>
</dbReference>
<proteinExistence type="inferred from homology"/>
<dbReference type="GO" id="GO:0004602">
    <property type="term" value="F:glutathione peroxidase activity"/>
    <property type="evidence" value="ECO:0007669"/>
    <property type="project" value="UniProtKB-ARBA"/>
</dbReference>
<dbReference type="InterPro" id="IPR040079">
    <property type="entry name" value="Glutathione_S-Trfase"/>
</dbReference>
<comment type="caution">
    <text evidence="7">The sequence shown here is derived from an EMBL/GenBank/DDBJ whole genome shotgun (WGS) entry which is preliminary data.</text>
</comment>
<organism evidence="7 8">
    <name type="scientific">Tilletiaria anomala (strain ATCC 24038 / CBS 436.72 / UBC 951)</name>
    <dbReference type="NCBI Taxonomy" id="1037660"/>
    <lineage>
        <taxon>Eukaryota</taxon>
        <taxon>Fungi</taxon>
        <taxon>Dikarya</taxon>
        <taxon>Basidiomycota</taxon>
        <taxon>Ustilaginomycotina</taxon>
        <taxon>Exobasidiomycetes</taxon>
        <taxon>Georgefischeriales</taxon>
        <taxon>Tilletiariaceae</taxon>
        <taxon>Tilletiaria</taxon>
    </lineage>
</organism>
<evidence type="ECO:0000256" key="3">
    <source>
        <dbReference type="ARBA" id="ARBA00022679"/>
    </source>
</evidence>
<keyword evidence="3" id="KW-0808">Transferase</keyword>
<comment type="similarity">
    <text evidence="1">Belongs to the GST superfamily.</text>
</comment>
<evidence type="ECO:0000259" key="6">
    <source>
        <dbReference type="PROSITE" id="PS50404"/>
    </source>
</evidence>
<evidence type="ECO:0000256" key="5">
    <source>
        <dbReference type="SAM" id="MobiDB-lite"/>
    </source>
</evidence>
<reference evidence="7 8" key="1">
    <citation type="submission" date="2014-05" db="EMBL/GenBank/DDBJ databases">
        <title>Draft genome sequence of a rare smut relative, Tilletiaria anomala UBC 951.</title>
        <authorList>
            <consortium name="DOE Joint Genome Institute"/>
            <person name="Toome M."/>
            <person name="Kuo A."/>
            <person name="Henrissat B."/>
            <person name="Lipzen A."/>
            <person name="Tritt A."/>
            <person name="Yoshinaga Y."/>
            <person name="Zane M."/>
            <person name="Barry K."/>
            <person name="Grigoriev I.V."/>
            <person name="Spatafora J.W."/>
            <person name="Aimea M.C."/>
        </authorList>
    </citation>
    <scope>NUCLEOTIDE SEQUENCE [LARGE SCALE GENOMIC DNA]</scope>
    <source>
        <strain evidence="7 8">UBC 951</strain>
    </source>
</reference>
<dbReference type="SUPFAM" id="SSF52833">
    <property type="entry name" value="Thioredoxin-like"/>
    <property type="match status" value="1"/>
</dbReference>
<dbReference type="FunFam" id="3.40.30.10:FF:000156">
    <property type="entry name" value="Glutathione S-transferase 1"/>
    <property type="match status" value="1"/>
</dbReference>
<dbReference type="OMA" id="WIHFAES"/>
<evidence type="ECO:0000256" key="1">
    <source>
        <dbReference type="ARBA" id="ARBA00007409"/>
    </source>
</evidence>
<dbReference type="SFLD" id="SFLDS00019">
    <property type="entry name" value="Glutathione_Transferase_(cytos"/>
    <property type="match status" value="1"/>
</dbReference>
<dbReference type="EC" id="2.5.1.18" evidence="2"/>
<dbReference type="SUPFAM" id="SSF47616">
    <property type="entry name" value="GST C-terminal domain-like"/>
    <property type="match status" value="1"/>
</dbReference>
<dbReference type="InterPro" id="IPR036249">
    <property type="entry name" value="Thioredoxin-like_sf"/>
</dbReference>
<evidence type="ECO:0000256" key="4">
    <source>
        <dbReference type="ARBA" id="ARBA00047960"/>
    </source>
</evidence>
<dbReference type="GO" id="GO:0004364">
    <property type="term" value="F:glutathione transferase activity"/>
    <property type="evidence" value="ECO:0007669"/>
    <property type="project" value="UniProtKB-EC"/>
</dbReference>
<dbReference type="RefSeq" id="XP_013245222.1">
    <property type="nucleotide sequence ID" value="XM_013389768.1"/>
</dbReference>
<dbReference type="FunCoup" id="A0A066WIM2">
    <property type="interactions" value="238"/>
</dbReference>
<dbReference type="HOGENOM" id="CLU_011226_15_4_1"/>
<dbReference type="InterPro" id="IPR004045">
    <property type="entry name" value="Glutathione_S-Trfase_N"/>
</dbReference>
<dbReference type="EMBL" id="JMSN01000011">
    <property type="protein sequence ID" value="KDN52378.1"/>
    <property type="molecule type" value="Genomic_DNA"/>
</dbReference>
<protein>
    <recommendedName>
        <fullName evidence="2">glutathione transferase</fullName>
        <ecNumber evidence="2">2.5.1.18</ecNumber>
    </recommendedName>
</protein>
<gene>
    <name evidence="7" type="ORF">K437DRAFT_254364</name>
</gene>
<name>A0A066WIM2_TILAU</name>
<evidence type="ECO:0000313" key="7">
    <source>
        <dbReference type="EMBL" id="KDN52378.1"/>
    </source>
</evidence>
<accession>A0A066WIM2</accession>
<dbReference type="Gene3D" id="1.20.1050.10">
    <property type="match status" value="1"/>
</dbReference>
<dbReference type="Pfam" id="PF13409">
    <property type="entry name" value="GST_N_2"/>
    <property type="match status" value="1"/>
</dbReference>
<dbReference type="CDD" id="cd03046">
    <property type="entry name" value="GST_N_GTT1_like"/>
    <property type="match status" value="1"/>
</dbReference>